<dbReference type="OrthoDB" id="48130at2759"/>
<dbReference type="AlphaFoldDB" id="A0A9W8LEE2"/>
<name>A0A9W8LEE2_9FUNG</name>
<dbReference type="PANTHER" id="PTHR13651">
    <property type="entry name" value="PROTEIN ABITRAM"/>
    <property type="match status" value="1"/>
</dbReference>
<dbReference type="PANTHER" id="PTHR13651:SF0">
    <property type="entry name" value="PROTEIN ABITRAM"/>
    <property type="match status" value="1"/>
</dbReference>
<reference evidence="1" key="1">
    <citation type="submission" date="2022-07" db="EMBL/GenBank/DDBJ databases">
        <title>Phylogenomic reconstructions and comparative analyses of Kickxellomycotina fungi.</title>
        <authorList>
            <person name="Reynolds N.K."/>
            <person name="Stajich J.E."/>
            <person name="Barry K."/>
            <person name="Grigoriev I.V."/>
            <person name="Crous P."/>
            <person name="Smith M.E."/>
        </authorList>
    </citation>
    <scope>NUCLEOTIDE SEQUENCE</scope>
    <source>
        <strain evidence="1">NBRC 105414</strain>
    </source>
</reference>
<evidence type="ECO:0008006" key="3">
    <source>
        <dbReference type="Google" id="ProtNLM"/>
    </source>
</evidence>
<gene>
    <name evidence="1" type="ORF">H4R18_004757</name>
</gene>
<evidence type="ECO:0000313" key="2">
    <source>
        <dbReference type="Proteomes" id="UP001140217"/>
    </source>
</evidence>
<protein>
    <recommendedName>
        <fullName evidence="3">Protein Abitram</fullName>
    </recommendedName>
</protein>
<dbReference type="InterPro" id="IPR039169">
    <property type="entry name" value="Abitram"/>
</dbReference>
<accession>A0A9W8LEE2</accession>
<dbReference type="GO" id="GO:0005634">
    <property type="term" value="C:nucleus"/>
    <property type="evidence" value="ECO:0007669"/>
    <property type="project" value="TreeGrafter"/>
</dbReference>
<dbReference type="SUPFAM" id="SSF51230">
    <property type="entry name" value="Single hybrid motif"/>
    <property type="match status" value="1"/>
</dbReference>
<dbReference type="Proteomes" id="UP001140217">
    <property type="component" value="Unassembled WGS sequence"/>
</dbReference>
<evidence type="ECO:0000313" key="1">
    <source>
        <dbReference type="EMBL" id="KAJ2778187.1"/>
    </source>
</evidence>
<keyword evidence="2" id="KW-1185">Reference proteome</keyword>
<organism evidence="1 2">
    <name type="scientific">Coemansia javaensis</name>
    <dbReference type="NCBI Taxonomy" id="2761396"/>
    <lineage>
        <taxon>Eukaryota</taxon>
        <taxon>Fungi</taxon>
        <taxon>Fungi incertae sedis</taxon>
        <taxon>Zoopagomycota</taxon>
        <taxon>Kickxellomycotina</taxon>
        <taxon>Kickxellomycetes</taxon>
        <taxon>Kickxellales</taxon>
        <taxon>Kickxellaceae</taxon>
        <taxon>Coemansia</taxon>
    </lineage>
</organism>
<proteinExistence type="predicted"/>
<dbReference type="EMBL" id="JANBUL010000244">
    <property type="protein sequence ID" value="KAJ2778187.1"/>
    <property type="molecule type" value="Genomic_DNA"/>
</dbReference>
<comment type="caution">
    <text evidence="1">The sequence shown here is derived from an EMBL/GenBank/DDBJ whole genome shotgun (WGS) entry which is preliminary data.</text>
</comment>
<dbReference type="Gene3D" id="2.40.50.100">
    <property type="match status" value="1"/>
</dbReference>
<sequence length="173" mass="18889">MDNTADSPPITYDLGAYAALDQELQAAPERYLARYFSEHIYATATATDVASPELQYVRMAPNNSHPVHELAGSGGEVAIEFSEAVRKSVIRGKAKKQSLRVQPDTKLCTVRAQGREFAVRAAVRGTLVEWNTRLADDPLLLVRHPDQAFFAIVKPHTTTDDAAILAACKPSVV</sequence>
<dbReference type="InterPro" id="IPR011053">
    <property type="entry name" value="Single_hybrid_motif"/>
</dbReference>